<organism evidence="11 12">
    <name type="scientific">Pestalotiopsis fici (strain W106-1 / CGMCC3.15140)</name>
    <dbReference type="NCBI Taxonomy" id="1229662"/>
    <lineage>
        <taxon>Eukaryota</taxon>
        <taxon>Fungi</taxon>
        <taxon>Dikarya</taxon>
        <taxon>Ascomycota</taxon>
        <taxon>Pezizomycotina</taxon>
        <taxon>Sordariomycetes</taxon>
        <taxon>Xylariomycetidae</taxon>
        <taxon>Amphisphaeriales</taxon>
        <taxon>Sporocadaceae</taxon>
        <taxon>Pestalotiopsis</taxon>
    </lineage>
</organism>
<evidence type="ECO:0000313" key="12">
    <source>
        <dbReference type="Proteomes" id="UP000030651"/>
    </source>
</evidence>
<keyword evidence="5 9" id="KW-0808">Transferase</keyword>
<keyword evidence="12" id="KW-1185">Reference proteome</keyword>
<dbReference type="InterPro" id="IPR045089">
    <property type="entry name" value="PGGT1B-like"/>
</dbReference>
<dbReference type="InParanoid" id="W3WKQ6"/>
<proteinExistence type="inferred from homology"/>
<dbReference type="InterPro" id="IPR008930">
    <property type="entry name" value="Terpenoid_cyclase/PrenylTrfase"/>
</dbReference>
<evidence type="ECO:0000256" key="5">
    <source>
        <dbReference type="ARBA" id="ARBA00022679"/>
    </source>
</evidence>
<dbReference type="OMA" id="WCIYWIL"/>
<keyword evidence="4 9" id="KW-0637">Prenyltransferase</keyword>
<protein>
    <recommendedName>
        <fullName evidence="3 9">Protein farnesyltransferase subunit beta</fullName>
        <shortName evidence="9">FTase-beta</shortName>
        <ecNumber evidence="2 9">2.5.1.58</ecNumber>
    </recommendedName>
</protein>
<evidence type="ECO:0000256" key="2">
    <source>
        <dbReference type="ARBA" id="ARBA00012702"/>
    </source>
</evidence>
<feature type="domain" description="Prenyltransferase alpha-alpha toroid" evidence="10">
    <location>
        <begin position="75"/>
        <end position="443"/>
    </location>
</feature>
<dbReference type="OrthoDB" id="10261146at2759"/>
<comment type="catalytic activity">
    <reaction evidence="9">
        <text>L-cysteinyl-[protein] + (2E,6E)-farnesyl diphosphate = S-(2E,6E)-farnesyl-L-cysteinyl-[protein] + diphosphate</text>
        <dbReference type="Rhea" id="RHEA:13345"/>
        <dbReference type="Rhea" id="RHEA-COMP:10131"/>
        <dbReference type="Rhea" id="RHEA-COMP:11535"/>
        <dbReference type="ChEBI" id="CHEBI:29950"/>
        <dbReference type="ChEBI" id="CHEBI:33019"/>
        <dbReference type="ChEBI" id="CHEBI:86019"/>
        <dbReference type="ChEBI" id="CHEBI:175763"/>
    </reaction>
</comment>
<evidence type="ECO:0000256" key="4">
    <source>
        <dbReference type="ARBA" id="ARBA00022602"/>
    </source>
</evidence>
<dbReference type="GO" id="GO:0005965">
    <property type="term" value="C:protein farnesyltransferase complex"/>
    <property type="evidence" value="ECO:0007669"/>
    <property type="project" value="UniProtKB-UniRule"/>
</dbReference>
<accession>W3WKQ6</accession>
<sequence>MADEEIVSHMASLSPSSATAPKLPIDPLYTREPPIIDDLITVTSNAQEGTMDSCLPLLQAQDDSIEYNIHGVPHLRRQRIINFLKHTIGQLPAPFVMADASRPWSLYWALNGMALLGADISGYRDGLIATAQHLQNDSGGFGGGFGQQSHLATTYAMVLALAIVGGEEAYEIIDRRAMWKWLSSLKQPDGGFSMSLGGEVDVRGAYCAAVIISLLNIPLGLSSDSPARTVGIEDLFTGLEGYVRRCQTYEGGISGKPDAEAHGAYAFCALGCLTILDAPHRIIPRALDAPRLISWLSARQYAPEGGFSGRTNKLVDGCYSHWVGACWPLLQASLARDHSSALETGLPSGHSFYDREGLIRYIMSCGQDHSSRGGMRDKPGRRSDAYHTCYVLSGLSSVQHIVSADTSRDEQVANITWTVQPHMDDRVFDEEDLVEATDPVYAIPQKSREEIMEYFLSKPGF</sequence>
<dbReference type="EMBL" id="KI912120">
    <property type="protein sequence ID" value="ETS74319.1"/>
    <property type="molecule type" value="Genomic_DNA"/>
</dbReference>
<keyword evidence="7" id="KW-0677">Repeat</keyword>
<dbReference type="KEGG" id="pfy:PFICI_14185"/>
<dbReference type="AlphaFoldDB" id="W3WKQ6"/>
<evidence type="ECO:0000256" key="9">
    <source>
        <dbReference type="RuleBase" id="RU365056"/>
    </source>
</evidence>
<dbReference type="RefSeq" id="XP_007840957.1">
    <property type="nucleotide sequence ID" value="XM_007842766.1"/>
</dbReference>
<dbReference type="Pfam" id="PF00432">
    <property type="entry name" value="Prenyltrans"/>
    <property type="match status" value="1"/>
</dbReference>
<dbReference type="GO" id="GO:0097354">
    <property type="term" value="P:prenylation"/>
    <property type="evidence" value="ECO:0007669"/>
    <property type="project" value="UniProtKB-UniRule"/>
</dbReference>
<evidence type="ECO:0000256" key="3">
    <source>
        <dbReference type="ARBA" id="ARBA00015798"/>
    </source>
</evidence>
<evidence type="ECO:0000256" key="1">
    <source>
        <dbReference type="ARBA" id="ARBA00010497"/>
    </source>
</evidence>
<dbReference type="HOGENOM" id="CLU_028946_1_0_1"/>
<dbReference type="PANTHER" id="PTHR11774:SF6">
    <property type="entry name" value="PROTEIN FARNESYLTRANSFERASE SUBUNIT BETA"/>
    <property type="match status" value="1"/>
</dbReference>
<keyword evidence="6 9" id="KW-0479">Metal-binding</keyword>
<evidence type="ECO:0000256" key="6">
    <source>
        <dbReference type="ARBA" id="ARBA00022723"/>
    </source>
</evidence>
<name>W3WKQ6_PESFW</name>
<comment type="cofactor">
    <cofactor evidence="9">
        <name>Zn(2+)</name>
        <dbReference type="ChEBI" id="CHEBI:29105"/>
    </cofactor>
    <text evidence="9">Binds 1 zinc ion per subunit.</text>
</comment>
<dbReference type="EC" id="2.5.1.58" evidence="2 9"/>
<comment type="subunit">
    <text evidence="9">Heterodimer of an alpha and a beta subunit.</text>
</comment>
<dbReference type="FunCoup" id="W3WKQ6">
    <property type="interactions" value="700"/>
</dbReference>
<keyword evidence="8 9" id="KW-0862">Zinc</keyword>
<dbReference type="Gene3D" id="1.50.10.20">
    <property type="match status" value="1"/>
</dbReference>
<dbReference type="InterPro" id="IPR026872">
    <property type="entry name" value="FTB"/>
</dbReference>
<comment type="function">
    <text evidence="9">Catalyzes the transfer of a farnesyl moiety from farnesyl diphosphate to a cysteine at the fourth position from the C-terminus of several proteins. The beta subunit is responsible for peptide-binding.</text>
</comment>
<dbReference type="STRING" id="1229662.W3WKQ6"/>
<dbReference type="GO" id="GO:0008270">
    <property type="term" value="F:zinc ion binding"/>
    <property type="evidence" value="ECO:0007669"/>
    <property type="project" value="UniProtKB-UniRule"/>
</dbReference>
<evidence type="ECO:0000256" key="7">
    <source>
        <dbReference type="ARBA" id="ARBA00022737"/>
    </source>
</evidence>
<evidence type="ECO:0000256" key="8">
    <source>
        <dbReference type="ARBA" id="ARBA00022833"/>
    </source>
</evidence>
<dbReference type="GeneID" id="19279198"/>
<dbReference type="InterPro" id="IPR001330">
    <property type="entry name" value="Prenyltrans"/>
</dbReference>
<dbReference type="GO" id="GO:0004660">
    <property type="term" value="F:protein farnesyltransferase activity"/>
    <property type="evidence" value="ECO:0007669"/>
    <property type="project" value="UniProtKB-UniRule"/>
</dbReference>
<dbReference type="Proteomes" id="UP000030651">
    <property type="component" value="Unassembled WGS sequence"/>
</dbReference>
<evidence type="ECO:0000259" key="10">
    <source>
        <dbReference type="Pfam" id="PF00432"/>
    </source>
</evidence>
<comment type="similarity">
    <text evidence="1 9">Belongs to the protein prenyltransferase subunit beta family.</text>
</comment>
<reference evidence="12" key="1">
    <citation type="journal article" date="2015" name="BMC Genomics">
        <title>Genomic and transcriptomic analysis of the endophytic fungus Pestalotiopsis fici reveals its lifestyle and high potential for synthesis of natural products.</title>
        <authorList>
            <person name="Wang X."/>
            <person name="Zhang X."/>
            <person name="Liu L."/>
            <person name="Xiang M."/>
            <person name="Wang W."/>
            <person name="Sun X."/>
            <person name="Che Y."/>
            <person name="Guo L."/>
            <person name="Liu G."/>
            <person name="Guo L."/>
            <person name="Wang C."/>
            <person name="Yin W.B."/>
            <person name="Stadler M."/>
            <person name="Zhang X."/>
            <person name="Liu X."/>
        </authorList>
    </citation>
    <scope>NUCLEOTIDE SEQUENCE [LARGE SCALE GENOMIC DNA]</scope>
    <source>
        <strain evidence="12">W106-1 / CGMCC3.15140</strain>
    </source>
</reference>
<evidence type="ECO:0000313" key="11">
    <source>
        <dbReference type="EMBL" id="ETS74319.1"/>
    </source>
</evidence>
<dbReference type="eggNOG" id="KOG0365">
    <property type="taxonomic scope" value="Eukaryota"/>
</dbReference>
<dbReference type="SUPFAM" id="SSF48239">
    <property type="entry name" value="Terpenoid cyclases/Protein prenyltransferases"/>
    <property type="match status" value="1"/>
</dbReference>
<dbReference type="FunFam" id="1.50.10.20:FF:000014">
    <property type="entry name" value="Protein farnesyltransferase subunit beta"/>
    <property type="match status" value="1"/>
</dbReference>
<gene>
    <name evidence="11" type="ORF">PFICI_14185</name>
</gene>
<dbReference type="PANTHER" id="PTHR11774">
    <property type="entry name" value="GERANYLGERANYL TRANSFERASE TYPE BETA SUBUNIT"/>
    <property type="match status" value="1"/>
</dbReference>
<dbReference type="CDD" id="cd02893">
    <property type="entry name" value="FTase"/>
    <property type="match status" value="1"/>
</dbReference>